<organism evidence="1 2">
    <name type="scientific">candidate division CPR1 bacterium GW2011_GWA2_42_17</name>
    <dbReference type="NCBI Taxonomy" id="1618341"/>
    <lineage>
        <taxon>Bacteria</taxon>
        <taxon>candidate division CPR1</taxon>
    </lineage>
</organism>
<dbReference type="Proteomes" id="UP000034875">
    <property type="component" value="Unassembled WGS sequence"/>
</dbReference>
<evidence type="ECO:0000313" key="1">
    <source>
        <dbReference type="EMBL" id="KKS44320.1"/>
    </source>
</evidence>
<evidence type="ECO:0000313" key="2">
    <source>
        <dbReference type="Proteomes" id="UP000034875"/>
    </source>
</evidence>
<comment type="caution">
    <text evidence="1">The sequence shown here is derived from an EMBL/GenBank/DDBJ whole genome shotgun (WGS) entry which is preliminary data.</text>
</comment>
<accession>A0A0G0Z6K6</accession>
<reference evidence="1 2" key="1">
    <citation type="journal article" date="2015" name="Nature">
        <title>rRNA introns, odd ribosomes, and small enigmatic genomes across a large radiation of phyla.</title>
        <authorList>
            <person name="Brown C.T."/>
            <person name="Hug L.A."/>
            <person name="Thomas B.C."/>
            <person name="Sharon I."/>
            <person name="Castelle C.J."/>
            <person name="Singh A."/>
            <person name="Wilkins M.J."/>
            <person name="Williams K.H."/>
            <person name="Banfield J.F."/>
        </authorList>
    </citation>
    <scope>NUCLEOTIDE SEQUENCE [LARGE SCALE GENOMIC DNA]</scope>
</reference>
<name>A0A0G0Z6K6_9BACT</name>
<dbReference type="EMBL" id="LCCZ01000007">
    <property type="protein sequence ID" value="KKS44320.1"/>
    <property type="molecule type" value="Genomic_DNA"/>
</dbReference>
<proteinExistence type="predicted"/>
<gene>
    <name evidence="1" type="ORF">UV05_C0007G0010</name>
</gene>
<protein>
    <submittedName>
        <fullName evidence="1">Uncharacterized protein</fullName>
    </submittedName>
</protein>
<sequence>MHHKKELLIIVIVLAVITAGVFAIVVTQKQSSQSQVQTAPTVLLAEPPENLEPTYRAVVQKEWDEMLLAVSARDGEKLQTIISTLLETKVPASMKNLHVKLVLALSDAQDAIPVKDEKILATVSQILENIEKEYPWVGL</sequence>
<dbReference type="AlphaFoldDB" id="A0A0G0Z6K6"/>